<dbReference type="Proteomes" id="UP001595887">
    <property type="component" value="Unassembled WGS sequence"/>
</dbReference>
<keyword evidence="2 10" id="KW-0489">Methyltransferase</keyword>
<evidence type="ECO:0000313" key="11">
    <source>
        <dbReference type="Proteomes" id="UP001595887"/>
    </source>
</evidence>
<name>A0ABV8RDG5_9SPHN</name>
<proteinExistence type="inferred from homology"/>
<dbReference type="RefSeq" id="WP_381421140.1">
    <property type="nucleotide sequence ID" value="NZ_JBHSDH010000011.1"/>
</dbReference>
<keyword evidence="11" id="KW-1185">Reference proteome</keyword>
<dbReference type="SUPFAM" id="SSF53335">
    <property type="entry name" value="S-adenosyl-L-methionine-dependent methyltransferases"/>
    <property type="match status" value="2"/>
</dbReference>
<protein>
    <submittedName>
        <fullName evidence="10">DNA methyltransferase</fullName>
    </submittedName>
</protein>
<dbReference type="EMBL" id="JBHSDH010000011">
    <property type="protein sequence ID" value="MFC4291366.1"/>
    <property type="molecule type" value="Genomic_DNA"/>
</dbReference>
<keyword evidence="5" id="KW-0680">Restriction system</keyword>
<dbReference type="GO" id="GO:0008168">
    <property type="term" value="F:methyltransferase activity"/>
    <property type="evidence" value="ECO:0007669"/>
    <property type="project" value="UniProtKB-KW"/>
</dbReference>
<dbReference type="Pfam" id="PF01555">
    <property type="entry name" value="N6_N4_Mtase"/>
    <property type="match status" value="1"/>
</dbReference>
<evidence type="ECO:0000256" key="7">
    <source>
        <dbReference type="ARBA" id="ARBA00047942"/>
    </source>
</evidence>
<dbReference type="GO" id="GO:0032259">
    <property type="term" value="P:methylation"/>
    <property type="evidence" value="ECO:0007669"/>
    <property type="project" value="UniProtKB-KW"/>
</dbReference>
<evidence type="ECO:0000256" key="1">
    <source>
        <dbReference type="ARBA" id="ARBA00010203"/>
    </source>
</evidence>
<evidence type="ECO:0000256" key="3">
    <source>
        <dbReference type="ARBA" id="ARBA00022679"/>
    </source>
</evidence>
<evidence type="ECO:0000259" key="9">
    <source>
        <dbReference type="Pfam" id="PF01555"/>
    </source>
</evidence>
<evidence type="ECO:0000256" key="8">
    <source>
        <dbReference type="ARBA" id="ARBA00049120"/>
    </source>
</evidence>
<evidence type="ECO:0000313" key="10">
    <source>
        <dbReference type="EMBL" id="MFC4291366.1"/>
    </source>
</evidence>
<evidence type="ECO:0000256" key="6">
    <source>
        <dbReference type="ARBA" id="ARBA00023125"/>
    </source>
</evidence>
<gene>
    <name evidence="10" type="ORF">ACFOWX_02940</name>
</gene>
<keyword evidence="4" id="KW-0949">S-adenosyl-L-methionine</keyword>
<dbReference type="InterPro" id="IPR017985">
    <property type="entry name" value="MeTrfase_CN4_CS"/>
</dbReference>
<comment type="similarity">
    <text evidence="1">Belongs to the N(4)/N(6)-methyltransferase family. N(4) subfamily.</text>
</comment>
<evidence type="ECO:0000256" key="2">
    <source>
        <dbReference type="ARBA" id="ARBA00022603"/>
    </source>
</evidence>
<comment type="catalytic activity">
    <reaction evidence="7">
        <text>a 2'-deoxyadenosine in DNA + S-adenosyl-L-methionine = an N(6)-methyl-2'-deoxyadenosine in DNA + S-adenosyl-L-homocysteine + H(+)</text>
        <dbReference type="Rhea" id="RHEA:15197"/>
        <dbReference type="Rhea" id="RHEA-COMP:12418"/>
        <dbReference type="Rhea" id="RHEA-COMP:12419"/>
        <dbReference type="ChEBI" id="CHEBI:15378"/>
        <dbReference type="ChEBI" id="CHEBI:57856"/>
        <dbReference type="ChEBI" id="CHEBI:59789"/>
        <dbReference type="ChEBI" id="CHEBI:90615"/>
        <dbReference type="ChEBI" id="CHEBI:90616"/>
        <dbReference type="EC" id="2.1.1.72"/>
    </reaction>
</comment>
<dbReference type="InterPro" id="IPR002941">
    <property type="entry name" value="DNA_methylase_N4/N6"/>
</dbReference>
<accession>A0ABV8RDG5</accession>
<reference evidence="11" key="1">
    <citation type="journal article" date="2019" name="Int. J. Syst. Evol. Microbiol.">
        <title>The Global Catalogue of Microorganisms (GCM) 10K type strain sequencing project: providing services to taxonomists for standard genome sequencing and annotation.</title>
        <authorList>
            <consortium name="The Broad Institute Genomics Platform"/>
            <consortium name="The Broad Institute Genome Sequencing Center for Infectious Disease"/>
            <person name="Wu L."/>
            <person name="Ma J."/>
        </authorList>
    </citation>
    <scope>NUCLEOTIDE SEQUENCE [LARGE SCALE GENOMIC DNA]</scope>
    <source>
        <strain evidence="11">CECT 8531</strain>
    </source>
</reference>
<feature type="domain" description="DNA methylase N-4/N-6" evidence="9">
    <location>
        <begin position="38"/>
        <end position="89"/>
    </location>
</feature>
<dbReference type="PROSITE" id="PS00093">
    <property type="entry name" value="N4_MTASE"/>
    <property type="match status" value="1"/>
</dbReference>
<keyword evidence="3" id="KW-0808">Transferase</keyword>
<dbReference type="Gene3D" id="3.40.50.150">
    <property type="entry name" value="Vaccinia Virus protein VP39"/>
    <property type="match status" value="2"/>
</dbReference>
<evidence type="ECO:0000256" key="4">
    <source>
        <dbReference type="ARBA" id="ARBA00022691"/>
    </source>
</evidence>
<comment type="caution">
    <text evidence="10">The sequence shown here is derived from an EMBL/GenBank/DDBJ whole genome shotgun (WGS) entry which is preliminary data.</text>
</comment>
<keyword evidence="6" id="KW-0238">DNA-binding</keyword>
<sequence length="414" mass="46509">MLDRRFISSQSWGANIEFPSSRELRGSPHYVGGRYPCRSVAFVPRMILQKTAEVKRDFAVLDPFMGSGTTAIEAGTLANAVYGVEVDAYARLIATASTTPLSRQSIERLYRVLDDIEKAGAVAGDPKLRPSLANIEYWFTEQSFDELLSLKSYLFGLGLDVAEHNLLLTAFGDIIRACSKAERQSLKPYISTKYDKQIKPTIPEFQKVARQYLNAIEKLDPTDFCAIEWLGHDATAFEAEAPIDLAITSPPYINAMDYTRCIKLESAWIGTCDDASLQKTKSLQLGEASRRHQSVENWIDELCRSKFGRLLELDNARFGTAVAYFDDMAKNLSSVQQALTEDGKYYLIIGNSRLRGVEIETHRIIAEIAIMLGFDWSGYFTYKIKDHRTSIPRGDRGGKIDIEHVVELTKNKNS</sequence>
<evidence type="ECO:0000256" key="5">
    <source>
        <dbReference type="ARBA" id="ARBA00022747"/>
    </source>
</evidence>
<organism evidence="10 11">
    <name type="scientific">Sphingorhabdus arenilitoris</name>
    <dbReference type="NCBI Taxonomy" id="1490041"/>
    <lineage>
        <taxon>Bacteria</taxon>
        <taxon>Pseudomonadati</taxon>
        <taxon>Pseudomonadota</taxon>
        <taxon>Alphaproteobacteria</taxon>
        <taxon>Sphingomonadales</taxon>
        <taxon>Sphingomonadaceae</taxon>
        <taxon>Sphingorhabdus</taxon>
    </lineage>
</organism>
<dbReference type="InterPro" id="IPR029063">
    <property type="entry name" value="SAM-dependent_MTases_sf"/>
</dbReference>
<comment type="catalytic activity">
    <reaction evidence="8">
        <text>a 2'-deoxycytidine in DNA + S-adenosyl-L-methionine = an N(4)-methyl-2'-deoxycytidine in DNA + S-adenosyl-L-homocysteine + H(+)</text>
        <dbReference type="Rhea" id="RHEA:16857"/>
        <dbReference type="Rhea" id="RHEA-COMP:11369"/>
        <dbReference type="Rhea" id="RHEA-COMP:13674"/>
        <dbReference type="ChEBI" id="CHEBI:15378"/>
        <dbReference type="ChEBI" id="CHEBI:57856"/>
        <dbReference type="ChEBI" id="CHEBI:59789"/>
        <dbReference type="ChEBI" id="CHEBI:85452"/>
        <dbReference type="ChEBI" id="CHEBI:137933"/>
        <dbReference type="EC" id="2.1.1.113"/>
    </reaction>
</comment>